<keyword evidence="3" id="KW-1185">Reference proteome</keyword>
<dbReference type="InParanoid" id="F4RR29"/>
<dbReference type="HOGENOM" id="CLU_1277870_0_0_1"/>
<evidence type="ECO:0000313" key="2">
    <source>
        <dbReference type="EMBL" id="EGG05140.1"/>
    </source>
</evidence>
<dbReference type="GeneID" id="18923288"/>
<dbReference type="EMBL" id="GL883114">
    <property type="protein sequence ID" value="EGG05140.1"/>
    <property type="molecule type" value="Genomic_DNA"/>
</dbReference>
<protein>
    <submittedName>
        <fullName evidence="2">Uncharacterized protein</fullName>
    </submittedName>
</protein>
<name>F4RR29_MELLP</name>
<accession>F4RR29</accession>
<evidence type="ECO:0000313" key="3">
    <source>
        <dbReference type="Proteomes" id="UP000001072"/>
    </source>
</evidence>
<evidence type="ECO:0000256" key="1">
    <source>
        <dbReference type="SAM" id="MobiDB-lite"/>
    </source>
</evidence>
<dbReference type="RefSeq" id="XP_007411505.1">
    <property type="nucleotide sequence ID" value="XM_007411443.1"/>
</dbReference>
<dbReference type="AlphaFoldDB" id="F4RR29"/>
<sequence length="216" mass="24222">MSSTKAERQVFLPIDTIQPIAPYNPGEDLIDYEEAKMNTTNNNPSLTKDVPSVNQAFQELSKFTIPKKTAEAINPAPPEHRALQDQRGQSAMILDEEPQAQSIAESPADPPTYPGGPDRNLTQEEYNLLEKYQVNYHIWYKARQEKDFKTFKKSTQHAKSMYCQLLKMIVETGIHRTGIGRRSRGECEGRTVGDEIIGIIQAAGMAVKNARGPSYP</sequence>
<gene>
    <name evidence="2" type="ORF">MELLADRAFT_107831</name>
</gene>
<dbReference type="KEGG" id="mlr:MELLADRAFT_107831"/>
<organism evidence="3">
    <name type="scientific">Melampsora larici-populina (strain 98AG31 / pathotype 3-4-7)</name>
    <name type="common">Poplar leaf rust fungus</name>
    <dbReference type="NCBI Taxonomy" id="747676"/>
    <lineage>
        <taxon>Eukaryota</taxon>
        <taxon>Fungi</taxon>
        <taxon>Dikarya</taxon>
        <taxon>Basidiomycota</taxon>
        <taxon>Pucciniomycotina</taxon>
        <taxon>Pucciniomycetes</taxon>
        <taxon>Pucciniales</taxon>
        <taxon>Melampsoraceae</taxon>
        <taxon>Melampsora</taxon>
    </lineage>
</organism>
<feature type="region of interest" description="Disordered" evidence="1">
    <location>
        <begin position="98"/>
        <end position="121"/>
    </location>
</feature>
<dbReference type="VEuPathDB" id="FungiDB:MELLADRAFT_107831"/>
<reference evidence="3" key="1">
    <citation type="journal article" date="2011" name="Proc. Natl. Acad. Sci. U.S.A.">
        <title>Obligate biotrophy features unraveled by the genomic analysis of rust fungi.</title>
        <authorList>
            <person name="Duplessis S."/>
            <person name="Cuomo C.A."/>
            <person name="Lin Y.-C."/>
            <person name="Aerts A."/>
            <person name="Tisserant E."/>
            <person name="Veneault-Fourrey C."/>
            <person name="Joly D.L."/>
            <person name="Hacquard S."/>
            <person name="Amselem J."/>
            <person name="Cantarel B.L."/>
            <person name="Chiu R."/>
            <person name="Coutinho P.M."/>
            <person name="Feau N."/>
            <person name="Field M."/>
            <person name="Frey P."/>
            <person name="Gelhaye E."/>
            <person name="Goldberg J."/>
            <person name="Grabherr M.G."/>
            <person name="Kodira C.D."/>
            <person name="Kohler A."/>
            <person name="Kuees U."/>
            <person name="Lindquist E.A."/>
            <person name="Lucas S.M."/>
            <person name="Mago R."/>
            <person name="Mauceli E."/>
            <person name="Morin E."/>
            <person name="Murat C."/>
            <person name="Pangilinan J.L."/>
            <person name="Park R."/>
            <person name="Pearson M."/>
            <person name="Quesneville H."/>
            <person name="Rouhier N."/>
            <person name="Sakthikumar S."/>
            <person name="Salamov A.A."/>
            <person name="Schmutz J."/>
            <person name="Selles B."/>
            <person name="Shapiro H."/>
            <person name="Tanguay P."/>
            <person name="Tuskan G.A."/>
            <person name="Henrissat B."/>
            <person name="Van de Peer Y."/>
            <person name="Rouze P."/>
            <person name="Ellis J.G."/>
            <person name="Dodds P.N."/>
            <person name="Schein J.E."/>
            <person name="Zhong S."/>
            <person name="Hamelin R.C."/>
            <person name="Grigoriev I.V."/>
            <person name="Szabo L.J."/>
            <person name="Martin F."/>
        </authorList>
    </citation>
    <scope>NUCLEOTIDE SEQUENCE [LARGE SCALE GENOMIC DNA]</scope>
    <source>
        <strain evidence="3">98AG31 / pathotype 3-4-7</strain>
    </source>
</reference>
<dbReference type="Proteomes" id="UP000001072">
    <property type="component" value="Unassembled WGS sequence"/>
</dbReference>
<proteinExistence type="predicted"/>